<feature type="binding site" evidence="1">
    <location>
        <position position="153"/>
    </location>
    <ligand>
        <name>Ni(2+)</name>
        <dbReference type="ChEBI" id="CHEBI:49786"/>
    </ligand>
</feature>
<evidence type="ECO:0000313" key="5">
    <source>
        <dbReference type="Proteomes" id="UP000465062"/>
    </source>
</evidence>
<dbReference type="AlphaFoldDB" id="A0A6I6UWM6"/>
<dbReference type="EMBL" id="CP047394">
    <property type="protein sequence ID" value="QHE63833.1"/>
    <property type="molecule type" value="Genomic_DNA"/>
</dbReference>
<dbReference type="InterPro" id="IPR026043">
    <property type="entry name" value="NadR"/>
</dbReference>
<dbReference type="InterPro" id="IPR013196">
    <property type="entry name" value="HTH_11"/>
</dbReference>
<feature type="domain" description="Helix-turn-helix type 11" evidence="3">
    <location>
        <begin position="12"/>
        <end position="64"/>
    </location>
</feature>
<dbReference type="SUPFAM" id="SSF75500">
    <property type="entry name" value="Putative transcriptional regulator TM1602, C-terminal domain"/>
    <property type="match status" value="1"/>
</dbReference>
<dbReference type="GO" id="GO:0046872">
    <property type="term" value="F:metal ion binding"/>
    <property type="evidence" value="ECO:0007669"/>
    <property type="project" value="UniProtKB-KW"/>
</dbReference>
<organism evidence="4 5">
    <name type="scientific">Rossellomorea vietnamensis</name>
    <dbReference type="NCBI Taxonomy" id="218284"/>
    <lineage>
        <taxon>Bacteria</taxon>
        <taxon>Bacillati</taxon>
        <taxon>Bacillota</taxon>
        <taxon>Bacilli</taxon>
        <taxon>Bacillales</taxon>
        <taxon>Bacillaceae</taxon>
        <taxon>Rossellomorea</taxon>
    </lineage>
</organism>
<dbReference type="Proteomes" id="UP000465062">
    <property type="component" value="Chromosome"/>
</dbReference>
<dbReference type="KEGG" id="bvq:FHE72_15870"/>
<evidence type="ECO:0000256" key="1">
    <source>
        <dbReference type="PIRSR" id="PIRSR037847-1"/>
    </source>
</evidence>
<dbReference type="RefSeq" id="WP_034760508.1">
    <property type="nucleotide sequence ID" value="NZ_CCDN010000001.1"/>
</dbReference>
<evidence type="ECO:0000259" key="2">
    <source>
        <dbReference type="Pfam" id="PF02829"/>
    </source>
</evidence>
<feature type="domain" description="3H" evidence="2">
    <location>
        <begin position="80"/>
        <end position="176"/>
    </location>
</feature>
<keyword evidence="1" id="KW-0479">Metal-binding</keyword>
<dbReference type="PIRSF" id="PIRSF037847">
    <property type="entry name" value="NiaR"/>
    <property type="match status" value="1"/>
</dbReference>
<protein>
    <submittedName>
        <fullName evidence="4">HTH domain-containing protein</fullName>
    </submittedName>
</protein>
<dbReference type="PANTHER" id="PTHR40068">
    <property type="entry name" value="TRANSCRIPTION REPRESSOR NIAR-RELATED"/>
    <property type="match status" value="1"/>
</dbReference>
<keyword evidence="1" id="KW-0533">Nickel</keyword>
<dbReference type="Pfam" id="PF02829">
    <property type="entry name" value="3H"/>
    <property type="match status" value="1"/>
</dbReference>
<dbReference type="GeneID" id="77235400"/>
<dbReference type="InterPro" id="IPR036390">
    <property type="entry name" value="WH_DNA-bd_sf"/>
</dbReference>
<dbReference type="PANTHER" id="PTHR40068:SF1">
    <property type="entry name" value="TRANSCRIPTION REPRESSOR NIAR-RELATED"/>
    <property type="match status" value="1"/>
</dbReference>
<evidence type="ECO:0000259" key="3">
    <source>
        <dbReference type="Pfam" id="PF08279"/>
    </source>
</evidence>
<dbReference type="Gene3D" id="1.10.10.10">
    <property type="entry name" value="Winged helix-like DNA-binding domain superfamily/Winged helix DNA-binding domain"/>
    <property type="match status" value="1"/>
</dbReference>
<dbReference type="InterPro" id="IPR004173">
    <property type="entry name" value="3H_domain"/>
</dbReference>
<reference evidence="4 5" key="1">
    <citation type="submission" date="2019-06" db="EMBL/GenBank/DDBJ databases">
        <title>An operon consisting of a P-type ATPase gene and a transcriptional regular gene given the different cadmium resistance in Bacillus vietamensis 151-6 and Bacillus marisflavi 151-25.</title>
        <authorList>
            <person name="Yu X."/>
        </authorList>
    </citation>
    <scope>NUCLEOTIDE SEQUENCE [LARGE SCALE GENOMIC DNA]</scope>
    <source>
        <strain evidence="4 5">151-6</strain>
    </source>
</reference>
<dbReference type="Pfam" id="PF08279">
    <property type="entry name" value="HTH_11"/>
    <property type="match status" value="1"/>
</dbReference>
<feature type="binding site" evidence="1">
    <location>
        <position position="151"/>
    </location>
    <ligand>
        <name>Ni(2+)</name>
        <dbReference type="ChEBI" id="CHEBI:49786"/>
    </ligand>
</feature>
<name>A0A6I6UWM6_9BACI</name>
<dbReference type="InterPro" id="IPR035922">
    <property type="entry name" value="3H_dom_sf"/>
</dbReference>
<dbReference type="Gene3D" id="3.30.1340.20">
    <property type="entry name" value="3H domain"/>
    <property type="match status" value="1"/>
</dbReference>
<evidence type="ECO:0000313" key="4">
    <source>
        <dbReference type="EMBL" id="QHE63833.1"/>
    </source>
</evidence>
<feature type="binding site" evidence="1">
    <location>
        <position position="84"/>
    </location>
    <ligand>
        <name>Ni(2+)</name>
        <dbReference type="ChEBI" id="CHEBI:49786"/>
    </ligand>
</feature>
<accession>A0A6I6UWM6</accession>
<sequence>MLAGKKILGEERRQLILDKLMTKQAPITGGELAKQTNVSRQVIVSDITLLKAKGEPIIATSQGYLFMPASNQDTMVERTVACRHHPHRSEEELFLLVDHGVTVKDVRIEHGVYGDLTASIMVSNRKEVEQFMKKIEETGASFLSELTDGVHLHTLMAQTEQTLDKAENALREAGFLIQGDL</sequence>
<gene>
    <name evidence="4" type="ORF">FHE72_15870</name>
</gene>
<proteinExistence type="predicted"/>
<dbReference type="InterPro" id="IPR036388">
    <property type="entry name" value="WH-like_DNA-bd_sf"/>
</dbReference>
<feature type="binding site" evidence="1">
    <location>
        <position position="92"/>
    </location>
    <ligand>
        <name>Ni(2+)</name>
        <dbReference type="ChEBI" id="CHEBI:49786"/>
    </ligand>
</feature>
<dbReference type="SUPFAM" id="SSF46785">
    <property type="entry name" value="Winged helix' DNA-binding domain"/>
    <property type="match status" value="1"/>
</dbReference>